<feature type="region of interest" description="Disordered" evidence="1">
    <location>
        <begin position="1"/>
        <end position="37"/>
    </location>
</feature>
<dbReference type="EMBL" id="BMAU01021371">
    <property type="protein sequence ID" value="GFY25495.1"/>
    <property type="molecule type" value="Genomic_DNA"/>
</dbReference>
<proteinExistence type="predicted"/>
<evidence type="ECO:0000313" key="2">
    <source>
        <dbReference type="EMBL" id="GFY25495.1"/>
    </source>
</evidence>
<comment type="caution">
    <text evidence="2">The sequence shown here is derived from an EMBL/GenBank/DDBJ whole genome shotgun (WGS) entry which is preliminary data.</text>
</comment>
<protein>
    <submittedName>
        <fullName evidence="2">Uncharacterized protein</fullName>
    </submittedName>
</protein>
<dbReference type="AlphaFoldDB" id="A0A8X6VZU7"/>
<evidence type="ECO:0000256" key="1">
    <source>
        <dbReference type="SAM" id="MobiDB-lite"/>
    </source>
</evidence>
<keyword evidence="3" id="KW-1185">Reference proteome</keyword>
<reference evidence="2" key="1">
    <citation type="submission" date="2020-08" db="EMBL/GenBank/DDBJ databases">
        <title>Multicomponent nature underlies the extraordinary mechanical properties of spider dragline silk.</title>
        <authorList>
            <person name="Kono N."/>
            <person name="Nakamura H."/>
            <person name="Mori M."/>
            <person name="Yoshida Y."/>
            <person name="Ohtoshi R."/>
            <person name="Malay A.D."/>
            <person name="Moran D.A.P."/>
            <person name="Tomita M."/>
            <person name="Numata K."/>
            <person name="Arakawa K."/>
        </authorList>
    </citation>
    <scope>NUCLEOTIDE SEQUENCE</scope>
</reference>
<feature type="compositionally biased region" description="Polar residues" evidence="1">
    <location>
        <begin position="1"/>
        <end position="11"/>
    </location>
</feature>
<accession>A0A8X6VZU7</accession>
<evidence type="ECO:0000313" key="3">
    <source>
        <dbReference type="Proteomes" id="UP000887159"/>
    </source>
</evidence>
<dbReference type="Proteomes" id="UP000887159">
    <property type="component" value="Unassembled WGS sequence"/>
</dbReference>
<sequence>MTNLGDQSFPPTNLGRIDEEMIPPGRSKARAISDGPRYFEPPSLELTHHSPNFHTPPTLGLRDTADLLYHRPFTWPVFSCTKTRTHSMPTTAPT</sequence>
<name>A0A8X6VZU7_TRICX</name>
<organism evidence="2 3">
    <name type="scientific">Trichonephila clavipes</name>
    <name type="common">Golden silk orbweaver</name>
    <name type="synonym">Nephila clavipes</name>
    <dbReference type="NCBI Taxonomy" id="2585209"/>
    <lineage>
        <taxon>Eukaryota</taxon>
        <taxon>Metazoa</taxon>
        <taxon>Ecdysozoa</taxon>
        <taxon>Arthropoda</taxon>
        <taxon>Chelicerata</taxon>
        <taxon>Arachnida</taxon>
        <taxon>Araneae</taxon>
        <taxon>Araneomorphae</taxon>
        <taxon>Entelegynae</taxon>
        <taxon>Araneoidea</taxon>
        <taxon>Nephilidae</taxon>
        <taxon>Trichonephila</taxon>
    </lineage>
</organism>
<gene>
    <name evidence="2" type="ORF">TNCV_2486151</name>
</gene>